<evidence type="ECO:0000313" key="3">
    <source>
        <dbReference type="Proteomes" id="UP000185746"/>
    </source>
</evidence>
<keyword evidence="3" id="KW-1185">Reference proteome</keyword>
<protein>
    <recommendedName>
        <fullName evidence="1">DUF1659 domain-containing protein</fullName>
    </recommendedName>
</protein>
<dbReference type="EMBL" id="CP017560">
    <property type="protein sequence ID" value="AOV08733.1"/>
    <property type="molecule type" value="Genomic_DNA"/>
</dbReference>
<dbReference type="InterPro" id="IPR012454">
    <property type="entry name" value="DUF1659"/>
</dbReference>
<dbReference type="Proteomes" id="UP000185746">
    <property type="component" value="Chromosome"/>
</dbReference>
<evidence type="ECO:0000259" key="1">
    <source>
        <dbReference type="Pfam" id="PF07872"/>
    </source>
</evidence>
<proteinExistence type="predicted"/>
<dbReference type="Pfam" id="PF07872">
    <property type="entry name" value="DUF1659"/>
    <property type="match status" value="1"/>
</dbReference>
<evidence type="ECO:0000313" key="2">
    <source>
        <dbReference type="EMBL" id="AOV08733.1"/>
    </source>
</evidence>
<gene>
    <name evidence="2" type="ORF">BI350_15080</name>
</gene>
<dbReference type="RefSeq" id="WP_075528897.1">
    <property type="nucleotide sequence ID" value="NZ_CP017560.1"/>
</dbReference>
<accession>A0A1D8JJ48</accession>
<organism evidence="2 3">
    <name type="scientific">Sporosarcina ureilytica</name>
    <dbReference type="NCBI Taxonomy" id="298596"/>
    <lineage>
        <taxon>Bacteria</taxon>
        <taxon>Bacillati</taxon>
        <taxon>Bacillota</taxon>
        <taxon>Bacilli</taxon>
        <taxon>Bacillales</taxon>
        <taxon>Caryophanaceae</taxon>
        <taxon>Sporosarcina</taxon>
    </lineage>
</organism>
<dbReference type="AlphaFoldDB" id="A0A1D8JJ48"/>
<sequence length="73" mass="8193">MAATIEFKDAVGKVYFNGGMTEDGKLIRKSKTYRNIARHASAENLYNALEQLAQLSEYPFIGAEKVETSFVME</sequence>
<reference evidence="2 3" key="1">
    <citation type="submission" date="2016-09" db="EMBL/GenBank/DDBJ databases">
        <title>Complete genome sequence of the Lysinibacillus sphaericus LMG 22257, a specie of Bacillus with ureolytic activity that can effectively biodeposit calcium carbonate.</title>
        <authorList>
            <person name="Yan W."/>
        </authorList>
    </citation>
    <scope>NUCLEOTIDE SEQUENCE [LARGE SCALE GENOMIC DNA]</scope>
    <source>
        <strain evidence="2 3">LMG 22257</strain>
    </source>
</reference>
<feature type="domain" description="DUF1659" evidence="1">
    <location>
        <begin position="3"/>
        <end position="71"/>
    </location>
</feature>
<dbReference type="KEGG" id="surl:BI350_15080"/>
<name>A0A1D8JJ48_9BACL</name>